<keyword evidence="1" id="KW-1133">Transmembrane helix</keyword>
<accession>A0ABY5P3J7</accession>
<feature type="transmembrane region" description="Helical" evidence="1">
    <location>
        <begin position="54"/>
        <end position="76"/>
    </location>
</feature>
<reference evidence="2 3" key="1">
    <citation type="submission" date="2022-08" db="EMBL/GenBank/DDBJ databases">
        <title>Aerococcaceae sp. nov isolated from spoiled eye mask.</title>
        <authorList>
            <person name="Zhou G."/>
            <person name="Xie X.-B."/>
            <person name="Shi Q.-S."/>
            <person name="Wang Y.-S."/>
            <person name="Wen X."/>
            <person name="Peng H."/>
            <person name="Yang X.-J."/>
            <person name="Tao H.-B."/>
            <person name="Huang X.-M."/>
        </authorList>
    </citation>
    <scope>NUCLEOTIDE SEQUENCE [LARGE SCALE GENOMIC DNA]</scope>
    <source>
        <strain evidence="3">DM20194951</strain>
    </source>
</reference>
<organism evidence="2 3">
    <name type="scientific">Fundicoccus culcitae</name>
    <dbReference type="NCBI Taxonomy" id="2969821"/>
    <lineage>
        <taxon>Bacteria</taxon>
        <taxon>Bacillati</taxon>
        <taxon>Bacillota</taxon>
        <taxon>Bacilli</taxon>
        <taxon>Lactobacillales</taxon>
        <taxon>Aerococcaceae</taxon>
        <taxon>Fundicoccus</taxon>
    </lineage>
</organism>
<sequence length="263" mass="30232">MTIIERQSLFKWGVPILYLTNLIITIVAAMGYLFPYSQLEIINLHPSLMQPTTITFLIWILVYGWTGVSVFMEFVRPDRDLLLGTYRSYVRPLLFQALLFNLLWTISWCNNWILVSLVAVAYYARTMIRIMQLISFDPHLRLSPMLLKYPMGLHAGWVIVSSIAIIDTLMLNQGIVTDSYLYVIIVAILLIAVIGVTAYYFAQYGNELLMIPAIWFLIGVVAQQLGKSSLYAQIIFWLAVVLTVIGLGIYIHFLRLKQEQDRK</sequence>
<protein>
    <recommendedName>
        <fullName evidence="4">Tryptophan-rich sensory protein</fullName>
    </recommendedName>
</protein>
<feature type="transmembrane region" description="Helical" evidence="1">
    <location>
        <begin position="152"/>
        <end position="173"/>
    </location>
</feature>
<gene>
    <name evidence="2" type="ORF">NRE15_08930</name>
</gene>
<evidence type="ECO:0000313" key="3">
    <source>
        <dbReference type="Proteomes" id="UP001315967"/>
    </source>
</evidence>
<dbReference type="RefSeq" id="WP_313792533.1">
    <property type="nucleotide sequence ID" value="NZ_CP102453.1"/>
</dbReference>
<evidence type="ECO:0008006" key="4">
    <source>
        <dbReference type="Google" id="ProtNLM"/>
    </source>
</evidence>
<name>A0ABY5P3J7_9LACT</name>
<feature type="transmembrane region" description="Helical" evidence="1">
    <location>
        <begin position="231"/>
        <end position="253"/>
    </location>
</feature>
<keyword evidence="1" id="KW-0472">Membrane</keyword>
<dbReference type="Proteomes" id="UP001315967">
    <property type="component" value="Chromosome"/>
</dbReference>
<feature type="transmembrane region" description="Helical" evidence="1">
    <location>
        <begin position="179"/>
        <end position="201"/>
    </location>
</feature>
<feature type="transmembrane region" description="Helical" evidence="1">
    <location>
        <begin position="88"/>
        <end position="106"/>
    </location>
</feature>
<dbReference type="EMBL" id="CP102453">
    <property type="protein sequence ID" value="UUX33033.1"/>
    <property type="molecule type" value="Genomic_DNA"/>
</dbReference>
<feature type="transmembrane region" description="Helical" evidence="1">
    <location>
        <begin position="12"/>
        <end position="34"/>
    </location>
</feature>
<evidence type="ECO:0000313" key="2">
    <source>
        <dbReference type="EMBL" id="UUX33033.1"/>
    </source>
</evidence>
<evidence type="ECO:0000256" key="1">
    <source>
        <dbReference type="SAM" id="Phobius"/>
    </source>
</evidence>
<keyword evidence="3" id="KW-1185">Reference proteome</keyword>
<keyword evidence="1" id="KW-0812">Transmembrane</keyword>
<proteinExistence type="predicted"/>